<evidence type="ECO:0000256" key="8">
    <source>
        <dbReference type="ARBA" id="ARBA00030520"/>
    </source>
</evidence>
<dbReference type="Gene3D" id="3.40.50.620">
    <property type="entry name" value="HUPs"/>
    <property type="match status" value="1"/>
</dbReference>
<dbReference type="InterPro" id="IPR009008">
    <property type="entry name" value="Val/Leu/Ile-tRNA-synth_edit"/>
</dbReference>
<dbReference type="AlphaFoldDB" id="A0A9P5CQ11"/>
<dbReference type="RefSeq" id="XP_040776717.1">
    <property type="nucleotide sequence ID" value="XM_040918883.1"/>
</dbReference>
<dbReference type="Proteomes" id="UP000803844">
    <property type="component" value="Unassembled WGS sequence"/>
</dbReference>
<evidence type="ECO:0000256" key="1">
    <source>
        <dbReference type="ARBA" id="ARBA00005594"/>
    </source>
</evidence>
<dbReference type="Pfam" id="PF00133">
    <property type="entry name" value="tRNA-synt_1"/>
    <property type="match status" value="2"/>
</dbReference>
<dbReference type="PANTHER" id="PTHR45794:SF1">
    <property type="entry name" value="LEUCINE--TRNA LIGASE, CYTOPLASMIC"/>
    <property type="match status" value="1"/>
</dbReference>
<comment type="caution">
    <text evidence="13">The sequence shown here is derived from an EMBL/GenBank/DDBJ whole genome shotgun (WGS) entry which is preliminary data.</text>
</comment>
<dbReference type="InterPro" id="IPR009080">
    <property type="entry name" value="tRNAsynth_Ia_anticodon-bd"/>
</dbReference>
<sequence length="1118" mass="125959">MAATGQVVVPVSKTKELKGTEKRDTLVAWEKKIQEKWEADKVFQPDAPSTDEVPLHSISAAELREKYPKFFGTIAYPYMNGTLHVGHAFSDSKVEFMVGWERMQGKRVLWPQGYHCTGLPIKASADKIAKEVQMFGQEFENYNEEEELLVEKAASGANPVQAKSEDVTKFKATKGKANAKAVKMKYQFQIMEAVGIPKKEIHRFADAQYWLEFFPPLCKRDLSALGCRIDWRRQFVTTDANPYYDAFIRWQMTRLREMNKIKFGKRYTIYSIKDGQPCMDHDRSDGEGVGPQEYTALKLKVLEWAPKAAEAIKGKLPDGANIFFVPATLRPETMYGQTSCYVGPKLTYGVYQASENDYYIIGDRAARNMAFQGLLKDNGVAPKSLAELKGSDFIGTLVHAPLSMHKDGVRILPMDTVLETKGTGVVTSVPSDSPDDYATVRDLAKKSDFYGIQKEWAELEIFPIISTPTYGDICAKTLVEKLKIASPKDTKPLAEAKELAYKEGFYQGTMLVGKYKGEKVEAAKPKVRADLIAAGEAFPYAEPEGQVVSRSGDKCIVALMDQWYLDYGEEKWRDQAIDWVQHGLNTYSTETKNAFVGVLNWLNQWACARTYGLGSKLPFDTNFLVESLSDSTIYMAYYTLVPWLHTDLFGREKGKGNISADQMVDEVWDYVFSRSELTDEVLEKSKIPKATLEGMRRDFEYWYPLDVRVSGKDLIPNHLTFFLYNHIAFFSQEYWPRGIRANGHLMLNGSKMSKSTGNFMTLDDTVKKYGADAARIALADAGDGNTDANFEEDVADNGVLRLFNNREWIEEVSKDPDLRTGPLNSYQDALFDNELNVLVADAKREYTDTNYKLALKAAWFDFTSARDFYREACIGAGIKMHKDLIFRYFELQALVLVVIAPHWCEWIWLEILKKPQSIQLAQWPEVPAANFGLSAARDYVRQTSSNINSAESTQLKKKAKGKETVYDPKKPKMLTIFTTDKYPAWQEKYIDLLSEHWDTSSKSIKDEKALNDQIKKGGEAKKAMPFVKQLQKRLEAGEDASVVLSRKLGFDEQAILLEMVAGLRRTTGFSKIVVVHVAEGSKTGKDLTDAGKGVDVSSPIGANAVPGAPSFMFENHEG</sequence>
<dbReference type="GO" id="GO:0002161">
    <property type="term" value="F:aminoacyl-tRNA deacylase activity"/>
    <property type="evidence" value="ECO:0007669"/>
    <property type="project" value="InterPro"/>
</dbReference>
<evidence type="ECO:0000256" key="4">
    <source>
        <dbReference type="ARBA" id="ARBA00022741"/>
    </source>
</evidence>
<evidence type="ECO:0000256" key="3">
    <source>
        <dbReference type="ARBA" id="ARBA00022598"/>
    </source>
</evidence>
<feature type="domain" description="Aminoacyl-tRNA synthetase class Ia" evidence="10">
    <location>
        <begin position="62"/>
        <end position="131"/>
    </location>
</feature>
<evidence type="ECO:0000313" key="13">
    <source>
        <dbReference type="EMBL" id="KAF3765756.1"/>
    </source>
</evidence>
<dbReference type="InterPro" id="IPR002300">
    <property type="entry name" value="aa-tRNA-synth_Ia"/>
</dbReference>
<feature type="domain" description="Aminoacyl-tRNA synthetase class Ia" evidence="10">
    <location>
        <begin position="216"/>
        <end position="789"/>
    </location>
</feature>
<dbReference type="GeneID" id="63836012"/>
<name>A0A9P5CQ11_CRYP1</name>
<dbReference type="EMBL" id="MU032347">
    <property type="protein sequence ID" value="KAF3765756.1"/>
    <property type="molecule type" value="Genomic_DNA"/>
</dbReference>
<keyword evidence="4" id="KW-0547">Nucleotide-binding</keyword>
<gene>
    <name evidence="13" type="ORF">M406DRAFT_289980</name>
</gene>
<dbReference type="InterPro" id="IPR055416">
    <property type="entry name" value="RBD_LARS1"/>
</dbReference>
<organism evidence="13 14">
    <name type="scientific">Cryphonectria parasitica (strain ATCC 38755 / EP155)</name>
    <dbReference type="NCBI Taxonomy" id="660469"/>
    <lineage>
        <taxon>Eukaryota</taxon>
        <taxon>Fungi</taxon>
        <taxon>Dikarya</taxon>
        <taxon>Ascomycota</taxon>
        <taxon>Pezizomycotina</taxon>
        <taxon>Sordariomycetes</taxon>
        <taxon>Sordariomycetidae</taxon>
        <taxon>Diaporthales</taxon>
        <taxon>Cryphonectriaceae</taxon>
        <taxon>Cryphonectria-Endothia species complex</taxon>
        <taxon>Cryphonectria</taxon>
    </lineage>
</organism>
<proteinExistence type="inferred from homology"/>
<comment type="catalytic activity">
    <reaction evidence="9">
        <text>tRNA(Leu) + L-leucine + ATP = L-leucyl-tRNA(Leu) + AMP + diphosphate</text>
        <dbReference type="Rhea" id="RHEA:11688"/>
        <dbReference type="Rhea" id="RHEA-COMP:9613"/>
        <dbReference type="Rhea" id="RHEA-COMP:9622"/>
        <dbReference type="ChEBI" id="CHEBI:30616"/>
        <dbReference type="ChEBI" id="CHEBI:33019"/>
        <dbReference type="ChEBI" id="CHEBI:57427"/>
        <dbReference type="ChEBI" id="CHEBI:78442"/>
        <dbReference type="ChEBI" id="CHEBI:78494"/>
        <dbReference type="ChEBI" id="CHEBI:456215"/>
        <dbReference type="EC" id="6.1.1.4"/>
    </reaction>
</comment>
<dbReference type="InterPro" id="IPR004493">
    <property type="entry name" value="Leu-tRNA-synth_Ia_arc/euk"/>
</dbReference>
<evidence type="ECO:0000256" key="9">
    <source>
        <dbReference type="ARBA" id="ARBA00047469"/>
    </source>
</evidence>
<dbReference type="PANTHER" id="PTHR45794">
    <property type="entry name" value="LEUCYL-TRNA SYNTHETASE"/>
    <property type="match status" value="1"/>
</dbReference>
<dbReference type="GO" id="GO:0004823">
    <property type="term" value="F:leucine-tRNA ligase activity"/>
    <property type="evidence" value="ECO:0007669"/>
    <property type="project" value="UniProtKB-EC"/>
</dbReference>
<dbReference type="GO" id="GO:0006429">
    <property type="term" value="P:leucyl-tRNA aminoacylation"/>
    <property type="evidence" value="ECO:0007669"/>
    <property type="project" value="InterPro"/>
</dbReference>
<dbReference type="Gene3D" id="3.90.740.10">
    <property type="entry name" value="Valyl/Leucyl/Isoleucyl-tRNA synthetase, editing domain"/>
    <property type="match status" value="1"/>
</dbReference>
<comment type="similarity">
    <text evidence="1">Belongs to the class-I aminoacyl-tRNA synthetase family.</text>
</comment>
<keyword evidence="5" id="KW-0067">ATP-binding</keyword>
<dbReference type="InterPro" id="IPR014729">
    <property type="entry name" value="Rossmann-like_a/b/a_fold"/>
</dbReference>
<evidence type="ECO:0000256" key="2">
    <source>
        <dbReference type="ARBA" id="ARBA00013164"/>
    </source>
</evidence>
<evidence type="ECO:0000256" key="7">
    <source>
        <dbReference type="ARBA" id="ARBA00023146"/>
    </source>
</evidence>
<feature type="domain" description="Methionyl/Valyl/Leucyl/Isoleucyl-tRNA synthetase anticodon-binding" evidence="11">
    <location>
        <begin position="831"/>
        <end position="957"/>
    </location>
</feature>
<dbReference type="NCBIfam" id="TIGR00395">
    <property type="entry name" value="leuS_arch"/>
    <property type="match status" value="1"/>
</dbReference>
<evidence type="ECO:0000259" key="10">
    <source>
        <dbReference type="Pfam" id="PF00133"/>
    </source>
</evidence>
<evidence type="ECO:0000313" key="14">
    <source>
        <dbReference type="Proteomes" id="UP000803844"/>
    </source>
</evidence>
<dbReference type="GO" id="GO:0005524">
    <property type="term" value="F:ATP binding"/>
    <property type="evidence" value="ECO:0007669"/>
    <property type="project" value="UniProtKB-KW"/>
</dbReference>
<evidence type="ECO:0000256" key="6">
    <source>
        <dbReference type="ARBA" id="ARBA00022917"/>
    </source>
</evidence>
<evidence type="ECO:0000256" key="5">
    <source>
        <dbReference type="ARBA" id="ARBA00022840"/>
    </source>
</evidence>
<keyword evidence="7" id="KW-0030">Aminoacyl-tRNA synthetase</keyword>
<dbReference type="EC" id="6.1.1.4" evidence="2"/>
<protein>
    <recommendedName>
        <fullName evidence="2">leucine--tRNA ligase</fullName>
        <ecNumber evidence="2">6.1.1.4</ecNumber>
    </recommendedName>
    <alternativeName>
        <fullName evidence="8">Leucyl-tRNA synthetase</fullName>
    </alternativeName>
</protein>
<reference evidence="13" key="1">
    <citation type="journal article" date="2020" name="Phytopathology">
        <title>Genome sequence of the chestnut blight fungus Cryphonectria parasitica EP155: A fundamental resource for an archetypical invasive plant pathogen.</title>
        <authorList>
            <person name="Crouch J.A."/>
            <person name="Dawe A."/>
            <person name="Aerts A."/>
            <person name="Barry K."/>
            <person name="Churchill A.C.L."/>
            <person name="Grimwood J."/>
            <person name="Hillman B."/>
            <person name="Milgroom M.G."/>
            <person name="Pangilinan J."/>
            <person name="Smith M."/>
            <person name="Salamov A."/>
            <person name="Schmutz J."/>
            <person name="Yadav J."/>
            <person name="Grigoriev I.V."/>
            <person name="Nuss D."/>
        </authorList>
    </citation>
    <scope>NUCLEOTIDE SEQUENCE</scope>
    <source>
        <strain evidence="13">EP155</strain>
    </source>
</reference>
<dbReference type="FunFam" id="3.90.740.10:FF:000001">
    <property type="entry name" value="Leucine--tRNA ligase, cytoplasmic"/>
    <property type="match status" value="1"/>
</dbReference>
<dbReference type="SUPFAM" id="SSF50677">
    <property type="entry name" value="ValRS/IleRS/LeuRS editing domain"/>
    <property type="match status" value="1"/>
</dbReference>
<accession>A0A9P5CQ11</accession>
<dbReference type="NCBIfam" id="NF008957">
    <property type="entry name" value="PRK12300.1"/>
    <property type="match status" value="1"/>
</dbReference>
<dbReference type="InterPro" id="IPR013155">
    <property type="entry name" value="M/V/L/I-tRNA-synth_anticd-bd"/>
</dbReference>
<dbReference type="Pfam" id="PF08264">
    <property type="entry name" value="Anticodon_1"/>
    <property type="match status" value="1"/>
</dbReference>
<keyword evidence="14" id="KW-1185">Reference proteome</keyword>
<dbReference type="SUPFAM" id="SSF52374">
    <property type="entry name" value="Nucleotidylyl transferase"/>
    <property type="match status" value="1"/>
</dbReference>
<dbReference type="Pfam" id="PF24810">
    <property type="entry name" value="RBD_LARS1"/>
    <property type="match status" value="1"/>
</dbReference>
<evidence type="ECO:0000259" key="12">
    <source>
        <dbReference type="Pfam" id="PF24810"/>
    </source>
</evidence>
<feature type="domain" description="Leucine--tRNA ligase RagD-binding" evidence="12">
    <location>
        <begin position="980"/>
        <end position="1036"/>
    </location>
</feature>
<dbReference type="SUPFAM" id="SSF47323">
    <property type="entry name" value="Anticodon-binding domain of a subclass of class I aminoacyl-tRNA synthetases"/>
    <property type="match status" value="1"/>
</dbReference>
<dbReference type="OrthoDB" id="10249672at2759"/>
<keyword evidence="6" id="KW-0648">Protein biosynthesis</keyword>
<keyword evidence="3" id="KW-0436">Ligase</keyword>
<evidence type="ECO:0000259" key="11">
    <source>
        <dbReference type="Pfam" id="PF08264"/>
    </source>
</evidence>